<evidence type="ECO:0000313" key="3">
    <source>
        <dbReference type="Proteomes" id="UP000076738"/>
    </source>
</evidence>
<organism evidence="2 3">
    <name type="scientific">Calocera viscosa (strain TUFC12733)</name>
    <dbReference type="NCBI Taxonomy" id="1330018"/>
    <lineage>
        <taxon>Eukaryota</taxon>
        <taxon>Fungi</taxon>
        <taxon>Dikarya</taxon>
        <taxon>Basidiomycota</taxon>
        <taxon>Agaricomycotina</taxon>
        <taxon>Dacrymycetes</taxon>
        <taxon>Dacrymycetales</taxon>
        <taxon>Dacrymycetaceae</taxon>
        <taxon>Calocera</taxon>
    </lineage>
</organism>
<dbReference type="AlphaFoldDB" id="A0A167PAZ4"/>
<evidence type="ECO:0000256" key="1">
    <source>
        <dbReference type="SAM" id="MobiDB-lite"/>
    </source>
</evidence>
<dbReference type="Proteomes" id="UP000076738">
    <property type="component" value="Unassembled WGS sequence"/>
</dbReference>
<protein>
    <submittedName>
        <fullName evidence="2">Uncharacterized protein</fullName>
    </submittedName>
</protein>
<proteinExistence type="predicted"/>
<accession>A0A167PAZ4</accession>
<gene>
    <name evidence="2" type="ORF">CALVIDRAFT_526033</name>
</gene>
<name>A0A167PAZ4_CALVF</name>
<reference evidence="2 3" key="1">
    <citation type="journal article" date="2016" name="Mol. Biol. Evol.">
        <title>Comparative Genomics of Early-Diverging Mushroom-Forming Fungi Provides Insights into the Origins of Lignocellulose Decay Capabilities.</title>
        <authorList>
            <person name="Nagy L.G."/>
            <person name="Riley R."/>
            <person name="Tritt A."/>
            <person name="Adam C."/>
            <person name="Daum C."/>
            <person name="Floudas D."/>
            <person name="Sun H."/>
            <person name="Yadav J.S."/>
            <person name="Pangilinan J."/>
            <person name="Larsson K.H."/>
            <person name="Matsuura K."/>
            <person name="Barry K."/>
            <person name="Labutti K."/>
            <person name="Kuo R."/>
            <person name="Ohm R.A."/>
            <person name="Bhattacharya S.S."/>
            <person name="Shirouzu T."/>
            <person name="Yoshinaga Y."/>
            <person name="Martin F.M."/>
            <person name="Grigoriev I.V."/>
            <person name="Hibbett D.S."/>
        </authorList>
    </citation>
    <scope>NUCLEOTIDE SEQUENCE [LARGE SCALE GENOMIC DNA]</scope>
    <source>
        <strain evidence="2 3">TUFC12733</strain>
    </source>
</reference>
<evidence type="ECO:0000313" key="2">
    <source>
        <dbReference type="EMBL" id="KZO98598.1"/>
    </source>
</evidence>
<sequence length="158" mass="16715">MSPVAADTVHPTFEADNSTAAAATNVIKASNGEAEPENSSETAIPSADETAENPIASEADDPTQETQPKFHTDDWCSGAYCNIVLPHPAHPIEPTEEAPVASQETAENPIASEADDSTQETQPKFHTDDWCSGAYCNIVLPHPAHPIEPTEEAPVASQ</sequence>
<dbReference type="EMBL" id="KV417275">
    <property type="protein sequence ID" value="KZO98598.1"/>
    <property type="molecule type" value="Genomic_DNA"/>
</dbReference>
<feature type="region of interest" description="Disordered" evidence="1">
    <location>
        <begin position="26"/>
        <end position="72"/>
    </location>
</feature>
<feature type="region of interest" description="Disordered" evidence="1">
    <location>
        <begin position="87"/>
        <end position="126"/>
    </location>
</feature>
<keyword evidence="3" id="KW-1185">Reference proteome</keyword>